<dbReference type="CDD" id="cd05300">
    <property type="entry name" value="2-Hacid_dh_1"/>
    <property type="match status" value="1"/>
</dbReference>
<evidence type="ECO:0000256" key="2">
    <source>
        <dbReference type="ARBA" id="ARBA00023027"/>
    </source>
</evidence>
<keyword evidence="1" id="KW-0560">Oxidoreductase</keyword>
<dbReference type="GO" id="GO:0016491">
    <property type="term" value="F:oxidoreductase activity"/>
    <property type="evidence" value="ECO:0007669"/>
    <property type="project" value="UniProtKB-KW"/>
</dbReference>
<organism evidence="4 5">
    <name type="scientific">Deinococcus arcticus</name>
    <dbReference type="NCBI Taxonomy" id="2136176"/>
    <lineage>
        <taxon>Bacteria</taxon>
        <taxon>Thermotogati</taxon>
        <taxon>Deinococcota</taxon>
        <taxon>Deinococci</taxon>
        <taxon>Deinococcales</taxon>
        <taxon>Deinococcaceae</taxon>
        <taxon>Deinococcus</taxon>
    </lineage>
</organism>
<reference evidence="4 5" key="1">
    <citation type="submission" date="2018-03" db="EMBL/GenBank/DDBJ databases">
        <title>Draft genome of Deinococcus sp. OD32.</title>
        <authorList>
            <person name="Wang X.-P."/>
            <person name="Du Z.-J."/>
        </authorList>
    </citation>
    <scope>NUCLEOTIDE SEQUENCE [LARGE SCALE GENOMIC DNA]</scope>
    <source>
        <strain evidence="4 5">OD32</strain>
    </source>
</reference>
<feature type="domain" description="D-isomer specific 2-hydroxyacid dehydrogenase NAD-binding" evidence="3">
    <location>
        <begin position="102"/>
        <end position="270"/>
    </location>
</feature>
<keyword evidence="5" id="KW-1185">Reference proteome</keyword>
<dbReference type="RefSeq" id="WP_107137805.1">
    <property type="nucleotide sequence ID" value="NZ_PYSV01000007.1"/>
</dbReference>
<dbReference type="PANTHER" id="PTHR43333:SF1">
    <property type="entry name" value="D-ISOMER SPECIFIC 2-HYDROXYACID DEHYDROGENASE NAD-BINDING DOMAIN-CONTAINING PROTEIN"/>
    <property type="match status" value="1"/>
</dbReference>
<sequence length="307" mass="32512">MRVLVPDAPEFRALAAHDEGSVPGVDFAFYSRTEVPQGPADGAVLWLVGPDIRRQLLATPGLRWVLTLTAGIEHVQGQLPEGAALYNASRLHDRAVATHVLAGMLAASRGLHLFRDAQARRQWASPALPGPAPLTTLDGQRVVLWGHGHIGRQLEGMLSPLGAQVSGIRSGTPAGERQELLAAADWVVLLLPGTEQTRGAVNAQTLSGLKPGAWLCNVGRGPLIVTDDLVRALQDGTLGGAVLDVTDPEPLPADHVLWTLPNVILTPHIASTTADLVARGAELTRNFLIDLQQGGEPEGRVEVGSLY</sequence>
<dbReference type="OrthoDB" id="9805416at2"/>
<protein>
    <submittedName>
        <fullName evidence="4">Hydroxyacid dehydrogenase</fullName>
    </submittedName>
</protein>
<name>A0A2T3W8H0_9DEIO</name>
<evidence type="ECO:0000313" key="4">
    <source>
        <dbReference type="EMBL" id="PTA68211.1"/>
    </source>
</evidence>
<dbReference type="EMBL" id="PYSV01000007">
    <property type="protein sequence ID" value="PTA68211.1"/>
    <property type="molecule type" value="Genomic_DNA"/>
</dbReference>
<dbReference type="GO" id="GO:0051287">
    <property type="term" value="F:NAD binding"/>
    <property type="evidence" value="ECO:0007669"/>
    <property type="project" value="InterPro"/>
</dbReference>
<evidence type="ECO:0000313" key="5">
    <source>
        <dbReference type="Proteomes" id="UP000240317"/>
    </source>
</evidence>
<dbReference type="Gene3D" id="3.40.50.720">
    <property type="entry name" value="NAD(P)-binding Rossmann-like Domain"/>
    <property type="match status" value="2"/>
</dbReference>
<dbReference type="InterPro" id="IPR036291">
    <property type="entry name" value="NAD(P)-bd_dom_sf"/>
</dbReference>
<accession>A0A2T3W8H0</accession>
<dbReference type="Pfam" id="PF02826">
    <property type="entry name" value="2-Hacid_dh_C"/>
    <property type="match status" value="1"/>
</dbReference>
<dbReference type="PANTHER" id="PTHR43333">
    <property type="entry name" value="2-HACID_DH_C DOMAIN-CONTAINING PROTEIN"/>
    <property type="match status" value="1"/>
</dbReference>
<keyword evidence="2" id="KW-0520">NAD</keyword>
<proteinExistence type="predicted"/>
<evidence type="ECO:0000256" key="1">
    <source>
        <dbReference type="ARBA" id="ARBA00023002"/>
    </source>
</evidence>
<evidence type="ECO:0000259" key="3">
    <source>
        <dbReference type="Pfam" id="PF02826"/>
    </source>
</evidence>
<gene>
    <name evidence="4" type="ORF">C8263_09130</name>
</gene>
<dbReference type="AlphaFoldDB" id="A0A2T3W8H0"/>
<dbReference type="InterPro" id="IPR006140">
    <property type="entry name" value="D-isomer_DH_NAD-bd"/>
</dbReference>
<dbReference type="SUPFAM" id="SSF51735">
    <property type="entry name" value="NAD(P)-binding Rossmann-fold domains"/>
    <property type="match status" value="1"/>
</dbReference>
<comment type="caution">
    <text evidence="4">The sequence shown here is derived from an EMBL/GenBank/DDBJ whole genome shotgun (WGS) entry which is preliminary data.</text>
</comment>
<dbReference type="Proteomes" id="UP000240317">
    <property type="component" value="Unassembled WGS sequence"/>
</dbReference>